<name>A0A8S3RWM1_MYTED</name>
<proteinExistence type="predicted"/>
<dbReference type="EMBL" id="CAJPWZ010001350">
    <property type="protein sequence ID" value="CAG2213399.1"/>
    <property type="molecule type" value="Genomic_DNA"/>
</dbReference>
<gene>
    <name evidence="1" type="ORF">MEDL_27314</name>
</gene>
<evidence type="ECO:0000313" key="1">
    <source>
        <dbReference type="EMBL" id="CAG2213399.1"/>
    </source>
</evidence>
<organism evidence="1 2">
    <name type="scientific">Mytilus edulis</name>
    <name type="common">Blue mussel</name>
    <dbReference type="NCBI Taxonomy" id="6550"/>
    <lineage>
        <taxon>Eukaryota</taxon>
        <taxon>Metazoa</taxon>
        <taxon>Spiralia</taxon>
        <taxon>Lophotrochozoa</taxon>
        <taxon>Mollusca</taxon>
        <taxon>Bivalvia</taxon>
        <taxon>Autobranchia</taxon>
        <taxon>Pteriomorphia</taxon>
        <taxon>Mytilida</taxon>
        <taxon>Mytiloidea</taxon>
        <taxon>Mytilidae</taxon>
        <taxon>Mytilinae</taxon>
        <taxon>Mytilus</taxon>
    </lineage>
</organism>
<protein>
    <submittedName>
        <fullName evidence="1">Uncharacterized protein</fullName>
    </submittedName>
</protein>
<dbReference type="AlphaFoldDB" id="A0A8S3RWM1"/>
<evidence type="ECO:0000313" key="2">
    <source>
        <dbReference type="Proteomes" id="UP000683360"/>
    </source>
</evidence>
<reference evidence="1" key="1">
    <citation type="submission" date="2021-03" db="EMBL/GenBank/DDBJ databases">
        <authorList>
            <person name="Bekaert M."/>
        </authorList>
    </citation>
    <scope>NUCLEOTIDE SEQUENCE</scope>
</reference>
<keyword evidence="2" id="KW-1185">Reference proteome</keyword>
<sequence>MDERTFRCRRCTARFANRRQLYLHGMQHHYQSGGGALQARPWTDGETPWEADDDGPLKTVYEANAPIIMENHSESSVTSSYNVPLTNDFTVPQLMEQSERIFDRQRHAFRLNLEFGLILRHTETVEYRYFRPFQNESLFEHPVYISRRKDLNRLRLRLQRFNVTDYILRQRPEPNGSPI</sequence>
<comment type="caution">
    <text evidence="1">The sequence shown here is derived from an EMBL/GenBank/DDBJ whole genome shotgun (WGS) entry which is preliminary data.</text>
</comment>
<accession>A0A8S3RWM1</accession>
<dbReference type="OrthoDB" id="6138345at2759"/>
<dbReference type="Proteomes" id="UP000683360">
    <property type="component" value="Unassembled WGS sequence"/>
</dbReference>